<evidence type="ECO:0000256" key="1">
    <source>
        <dbReference type="ARBA" id="ARBA00009242"/>
    </source>
</evidence>
<name>A0AAN7SP67_9COLE</name>
<evidence type="ECO:0000313" key="4">
    <source>
        <dbReference type="EMBL" id="KAK4875265.1"/>
    </source>
</evidence>
<dbReference type="PIRSF" id="PIRSF016516">
    <property type="entry name" value="Allantoicase"/>
    <property type="match status" value="1"/>
</dbReference>
<dbReference type="HAMAP" id="MF_00813">
    <property type="entry name" value="Allantoicase"/>
    <property type="match status" value="1"/>
</dbReference>
<dbReference type="Proteomes" id="UP001353858">
    <property type="component" value="Unassembled WGS sequence"/>
</dbReference>
<evidence type="ECO:0000256" key="2">
    <source>
        <dbReference type="ARBA" id="ARBA00031078"/>
    </source>
</evidence>
<dbReference type="GO" id="GO:0004037">
    <property type="term" value="F:allantoicase activity"/>
    <property type="evidence" value="ECO:0007669"/>
    <property type="project" value="InterPro"/>
</dbReference>
<comment type="caution">
    <text evidence="4">The sequence shown here is derived from an EMBL/GenBank/DDBJ whole genome shotgun (WGS) entry which is preliminary data.</text>
</comment>
<keyword evidence="5" id="KW-1185">Reference proteome</keyword>
<reference evidence="5" key="1">
    <citation type="submission" date="2023-01" db="EMBL/GenBank/DDBJ databases">
        <title>Key to firefly adult light organ development and bioluminescence: homeobox transcription factors regulate luciferase expression and transportation to peroxisome.</title>
        <authorList>
            <person name="Fu X."/>
        </authorList>
    </citation>
    <scope>NUCLEOTIDE SEQUENCE [LARGE SCALE GENOMIC DNA]</scope>
</reference>
<protein>
    <recommendedName>
        <fullName evidence="2">Allantoate amidinohydrolase</fullName>
    </recommendedName>
</protein>
<dbReference type="NCBIfam" id="TIGR02961">
    <property type="entry name" value="allantoicase"/>
    <property type="match status" value="1"/>
</dbReference>
<dbReference type="InterPro" id="IPR008979">
    <property type="entry name" value="Galactose-bd-like_sf"/>
</dbReference>
<dbReference type="InterPro" id="IPR005164">
    <property type="entry name" value="Allantoicase"/>
</dbReference>
<evidence type="ECO:0000313" key="5">
    <source>
        <dbReference type="Proteomes" id="UP001353858"/>
    </source>
</evidence>
<evidence type="ECO:0000259" key="3">
    <source>
        <dbReference type="Pfam" id="PF03561"/>
    </source>
</evidence>
<feature type="domain" description="Allantoicase" evidence="3">
    <location>
        <begin position="214"/>
        <end position="371"/>
    </location>
</feature>
<dbReference type="PANTHER" id="PTHR12045:SF3">
    <property type="entry name" value="INACTIVE ALLANTOICASE-RELATED"/>
    <property type="match status" value="1"/>
</dbReference>
<dbReference type="FunFam" id="2.60.120.260:FF:000077">
    <property type="entry name" value="Probable allantoicase"/>
    <property type="match status" value="1"/>
</dbReference>
<feature type="domain" description="Allantoicase" evidence="3">
    <location>
        <begin position="22"/>
        <end position="195"/>
    </location>
</feature>
<organism evidence="4 5">
    <name type="scientific">Aquatica leii</name>
    <dbReference type="NCBI Taxonomy" id="1421715"/>
    <lineage>
        <taxon>Eukaryota</taxon>
        <taxon>Metazoa</taxon>
        <taxon>Ecdysozoa</taxon>
        <taxon>Arthropoda</taxon>
        <taxon>Hexapoda</taxon>
        <taxon>Insecta</taxon>
        <taxon>Pterygota</taxon>
        <taxon>Neoptera</taxon>
        <taxon>Endopterygota</taxon>
        <taxon>Coleoptera</taxon>
        <taxon>Polyphaga</taxon>
        <taxon>Elateriformia</taxon>
        <taxon>Elateroidea</taxon>
        <taxon>Lampyridae</taxon>
        <taxon>Luciolinae</taxon>
        <taxon>Aquatica</taxon>
    </lineage>
</organism>
<dbReference type="PANTHER" id="PTHR12045">
    <property type="entry name" value="ALLANTOICASE"/>
    <property type="match status" value="1"/>
</dbReference>
<dbReference type="SUPFAM" id="SSF49785">
    <property type="entry name" value="Galactose-binding domain-like"/>
    <property type="match status" value="2"/>
</dbReference>
<accession>A0AAN7SP67</accession>
<sequence>MSKERTLPAFTELHQLSSELNGSKIVFATDDWFAPAENLLKEEEPIFQPDVFTEFGKLMDGWETRRKRIPGHDWCIIKLGIPGVIHGVEVDTAFFTGNFAPRISIQAANLTEDLNLHERKGDMIGTAATTEVLTNVQKINFEAWKEILPMTHLGAGNPDTRHNYFAIRSNEVWTHVRLNMYPDGGIARFRIYGEVSGTVNDTNKIIDLMSLLHGGMCKGYSNAHYGHPKNLTRPQPSKSMADGWETARRLDRPAVLEADENGILKVTGNEWAVFKLGAIGNISHIQIDTAFFQGNFPDSVKIDGVLMTRPIHWNNANIEKLNWQTILSPKKLRGNQLHDYKDEIEEKGPFSHVRITIAPDGGISRVRIYGCKQEKH</sequence>
<proteinExistence type="inferred from homology"/>
<dbReference type="Gene3D" id="2.60.120.260">
    <property type="entry name" value="Galactose-binding domain-like"/>
    <property type="match status" value="2"/>
</dbReference>
<gene>
    <name evidence="4" type="ORF">RN001_011687</name>
</gene>
<comment type="similarity">
    <text evidence="1">Belongs to the allantoicase family.</text>
</comment>
<dbReference type="Pfam" id="PF03561">
    <property type="entry name" value="Allantoicase"/>
    <property type="match status" value="2"/>
</dbReference>
<dbReference type="AlphaFoldDB" id="A0AAN7SP67"/>
<dbReference type="InterPro" id="IPR015908">
    <property type="entry name" value="Allantoicase_dom"/>
</dbReference>
<dbReference type="EMBL" id="JARPUR010000005">
    <property type="protein sequence ID" value="KAK4875265.1"/>
    <property type="molecule type" value="Genomic_DNA"/>
</dbReference>
<dbReference type="GO" id="GO:0000256">
    <property type="term" value="P:allantoin catabolic process"/>
    <property type="evidence" value="ECO:0007669"/>
    <property type="project" value="InterPro"/>
</dbReference>